<evidence type="ECO:0000313" key="3">
    <source>
        <dbReference type="Proteomes" id="UP000489600"/>
    </source>
</evidence>
<accession>A0A565BRP5</accession>
<proteinExistence type="predicted"/>
<sequence length="222" mass="24047">MVGGVVSILPLRRVKTAATVGGHLPFSGSEPFSVLNRRPLKLTIISSIKCFALNFSPENMEKTIFKLCSTVGPLFTVEHIPARRNHESSGSRNFSGTSRRTIFSGVISIYAGNSLCPPELMLSSGILCTHSSNLRKLLVVTRFDLAPTPLSSSSSIRTSHPPPSIPATPLEKLPPFFGQVRCNSMRYSNNFGPGSTILLVPNNIWPISHPPTSPQDPMPPNT</sequence>
<protein>
    <submittedName>
        <fullName evidence="2">Uncharacterized protein</fullName>
    </submittedName>
</protein>
<keyword evidence="3" id="KW-1185">Reference proteome</keyword>
<feature type="compositionally biased region" description="Low complexity" evidence="1">
    <location>
        <begin position="149"/>
        <end position="159"/>
    </location>
</feature>
<organism evidence="2 3">
    <name type="scientific">Arabis nemorensis</name>
    <dbReference type="NCBI Taxonomy" id="586526"/>
    <lineage>
        <taxon>Eukaryota</taxon>
        <taxon>Viridiplantae</taxon>
        <taxon>Streptophyta</taxon>
        <taxon>Embryophyta</taxon>
        <taxon>Tracheophyta</taxon>
        <taxon>Spermatophyta</taxon>
        <taxon>Magnoliopsida</taxon>
        <taxon>eudicotyledons</taxon>
        <taxon>Gunneridae</taxon>
        <taxon>Pentapetalae</taxon>
        <taxon>rosids</taxon>
        <taxon>malvids</taxon>
        <taxon>Brassicales</taxon>
        <taxon>Brassicaceae</taxon>
        <taxon>Arabideae</taxon>
        <taxon>Arabis</taxon>
    </lineage>
</organism>
<dbReference type="Proteomes" id="UP000489600">
    <property type="component" value="Unassembled WGS sequence"/>
</dbReference>
<dbReference type="EMBL" id="CABITT030000005">
    <property type="protein sequence ID" value="VVB04042.1"/>
    <property type="molecule type" value="Genomic_DNA"/>
</dbReference>
<name>A0A565BRP5_9BRAS</name>
<gene>
    <name evidence="2" type="ORF">ANE_LOCUS14486</name>
</gene>
<feature type="region of interest" description="Disordered" evidence="1">
    <location>
        <begin position="149"/>
        <end position="170"/>
    </location>
</feature>
<dbReference type="AlphaFoldDB" id="A0A565BRP5"/>
<reference evidence="2" key="1">
    <citation type="submission" date="2019-07" db="EMBL/GenBank/DDBJ databases">
        <authorList>
            <person name="Dittberner H."/>
        </authorList>
    </citation>
    <scope>NUCLEOTIDE SEQUENCE [LARGE SCALE GENOMIC DNA]</scope>
</reference>
<evidence type="ECO:0000256" key="1">
    <source>
        <dbReference type="SAM" id="MobiDB-lite"/>
    </source>
</evidence>
<comment type="caution">
    <text evidence="2">The sequence shown here is derived from an EMBL/GenBank/DDBJ whole genome shotgun (WGS) entry which is preliminary data.</text>
</comment>
<evidence type="ECO:0000313" key="2">
    <source>
        <dbReference type="EMBL" id="VVB04042.1"/>
    </source>
</evidence>